<keyword evidence="6" id="KW-1185">Reference proteome</keyword>
<dbReference type="Gene3D" id="3.40.50.1820">
    <property type="entry name" value="alpha/beta hydrolase"/>
    <property type="match status" value="2"/>
</dbReference>
<dbReference type="InterPro" id="IPR057456">
    <property type="entry name" value="Znf_C17orf113"/>
</dbReference>
<dbReference type="SUPFAM" id="SSF53098">
    <property type="entry name" value="Ribonuclease H-like"/>
    <property type="match status" value="1"/>
</dbReference>
<dbReference type="InterPro" id="IPR029058">
    <property type="entry name" value="AB_hydrolase_fold"/>
</dbReference>
<dbReference type="Pfam" id="PF00326">
    <property type="entry name" value="Peptidase_S9"/>
    <property type="match status" value="2"/>
</dbReference>
<dbReference type="OrthoDB" id="416344at2759"/>
<feature type="compositionally biased region" description="Low complexity" evidence="1">
    <location>
        <begin position="440"/>
        <end position="450"/>
    </location>
</feature>
<gene>
    <name evidence="5" type="ORF">MCOR_15166</name>
</gene>
<feature type="domain" description="C17orf113 probable zinc finger" evidence="4">
    <location>
        <begin position="473"/>
        <end position="527"/>
    </location>
</feature>
<dbReference type="PANTHER" id="PTHR43056:SF5">
    <property type="entry name" value="PEPTIDASE S9 PROLYL OLIGOPEPTIDASE CATALYTIC DOMAIN-CONTAINING PROTEIN"/>
    <property type="match status" value="1"/>
</dbReference>
<reference evidence="5 6" key="1">
    <citation type="submission" date="2020-06" db="EMBL/GenBank/DDBJ databases">
        <authorList>
            <person name="Li R."/>
            <person name="Bekaert M."/>
        </authorList>
    </citation>
    <scope>NUCLEOTIDE SEQUENCE [LARGE SCALE GENOMIC DNA]</scope>
    <source>
        <strain evidence="6">wild</strain>
    </source>
</reference>
<organism evidence="5 6">
    <name type="scientific">Mytilus coruscus</name>
    <name type="common">Sea mussel</name>
    <dbReference type="NCBI Taxonomy" id="42192"/>
    <lineage>
        <taxon>Eukaryota</taxon>
        <taxon>Metazoa</taxon>
        <taxon>Spiralia</taxon>
        <taxon>Lophotrochozoa</taxon>
        <taxon>Mollusca</taxon>
        <taxon>Bivalvia</taxon>
        <taxon>Autobranchia</taxon>
        <taxon>Pteriomorphia</taxon>
        <taxon>Mytilida</taxon>
        <taxon>Mytiloidea</taxon>
        <taxon>Mytilidae</taxon>
        <taxon>Mytilinae</taxon>
        <taxon>Mytilus</taxon>
    </lineage>
</organism>
<feature type="domain" description="Peptidase S9 prolyl oligopeptidase catalytic" evidence="2">
    <location>
        <begin position="394"/>
        <end position="435"/>
    </location>
</feature>
<feature type="domain" description="HAT C-terminal dimerisation" evidence="3">
    <location>
        <begin position="937"/>
        <end position="992"/>
    </location>
</feature>
<dbReference type="Gene3D" id="2.120.10.30">
    <property type="entry name" value="TolB, C-terminal domain"/>
    <property type="match status" value="1"/>
</dbReference>
<dbReference type="Pfam" id="PF05699">
    <property type="entry name" value="Dimer_Tnp_hAT"/>
    <property type="match status" value="1"/>
</dbReference>
<name>A0A6J8BAH9_MYTCO</name>
<proteinExistence type="predicted"/>
<dbReference type="PANTHER" id="PTHR43056">
    <property type="entry name" value="PEPTIDASE S9 PROLYL OLIGOPEPTIDASE"/>
    <property type="match status" value="1"/>
</dbReference>
<dbReference type="Proteomes" id="UP000507470">
    <property type="component" value="Unassembled WGS sequence"/>
</dbReference>
<dbReference type="GO" id="GO:0008236">
    <property type="term" value="F:serine-type peptidase activity"/>
    <property type="evidence" value="ECO:0007669"/>
    <property type="project" value="InterPro"/>
</dbReference>
<dbReference type="GO" id="GO:0046983">
    <property type="term" value="F:protein dimerization activity"/>
    <property type="evidence" value="ECO:0007669"/>
    <property type="project" value="InterPro"/>
</dbReference>
<dbReference type="InterPro" id="IPR050585">
    <property type="entry name" value="Xaa-Pro_dipeptidyl-ppase/CocE"/>
</dbReference>
<dbReference type="SUPFAM" id="SSF82171">
    <property type="entry name" value="DPP6 N-terminal domain-like"/>
    <property type="match status" value="1"/>
</dbReference>
<dbReference type="Pfam" id="PF25431">
    <property type="entry name" value="zf-C17orf113"/>
    <property type="match status" value="1"/>
</dbReference>
<feature type="domain" description="Peptidase S9 prolyl oligopeptidase catalytic" evidence="2">
    <location>
        <begin position="1001"/>
        <end position="1174"/>
    </location>
</feature>
<evidence type="ECO:0000259" key="4">
    <source>
        <dbReference type="Pfam" id="PF25431"/>
    </source>
</evidence>
<dbReference type="InterPro" id="IPR011042">
    <property type="entry name" value="6-blade_b-propeller_TolB-like"/>
</dbReference>
<dbReference type="GO" id="GO:0006508">
    <property type="term" value="P:proteolysis"/>
    <property type="evidence" value="ECO:0007669"/>
    <property type="project" value="InterPro"/>
</dbReference>
<dbReference type="EMBL" id="CACVKT020002619">
    <property type="protein sequence ID" value="CAC5379067.1"/>
    <property type="molecule type" value="Genomic_DNA"/>
</dbReference>
<protein>
    <submittedName>
        <fullName evidence="5">Uncharacterized protein</fullName>
    </submittedName>
</protein>
<dbReference type="InterPro" id="IPR001375">
    <property type="entry name" value="Peptidase_S9_cat"/>
</dbReference>
<evidence type="ECO:0000259" key="3">
    <source>
        <dbReference type="Pfam" id="PF05699"/>
    </source>
</evidence>
<dbReference type="AlphaFoldDB" id="A0A6J8BAH9"/>
<evidence type="ECO:0000313" key="6">
    <source>
        <dbReference type="Proteomes" id="UP000507470"/>
    </source>
</evidence>
<evidence type="ECO:0000313" key="5">
    <source>
        <dbReference type="EMBL" id="CAC5379067.1"/>
    </source>
</evidence>
<sequence length="1190" mass="134197">MVYWGELRFDEGGRIVVCSQKVGEDENTSWTPKDYNARTRVHEYGGGAFFVNNKVVYFSNYKDQQMYSQSSPDEAPQLITKGEKTWRYADGSFNAKTNKIYCVREDHSVVESKKAKEPVNTVVTIDPVSKQQFVLAEGADFYSSPRISPDGKKIAWVQWNHPNMPWDSTELWTGDLSAAGDAVSNPKKIVSGTDISVMQPSWTPNNELLYIGDQTEWWNLYHVNDNGDHTNLLPRNKETGGPHWVFAFYGYAVDPKGNGRIVLNSGSELGVLNMNTKEYQKLETGFTSHVCMNLTADGHVYCVAGSPTKFECVIRINLETKEVKVLQESKSLDMDTGYYSIPEEISWKTTNDDVSYGYLYPPKNKDFVAPEGTRPPLLVQVHGGPTSQTSNVLSLKKQYFTSRGFAVLDVNYRGSTGYGKTYRHKLRSNPDKNTLKRKQPNSPTTSSGTPSKRHRHNSGHRVVFDPKWQNGRPWLQYIDNKMICTLCKKHSKLGAWSSSGCVTLRIDKIKEHEHCAEHLMSVNKESEEINADKCSIKLKTDSHNAIQDALKVLYYLIEHNLSLDLFSSLVDLNIELGSYNLANLRLAKNAKYTSWDIVTELLQLLSDEVRENLLKEMRKSPTYSIMVDEVMDITSHKHLAICARYIDSECNIKNAFISDPLINDGRAQTIADKIKQELVSADLPISKMSAFGSDGASVLSGKKNGVWAKLKEVNPSLIANHCKDHRLALACRDSYKSVKVVKRLDDTLDNLHKYYKYSCNHTKSLEDVQKALGDPCLKMKKGQVSSMVESWSSCMVKTMVDKTISFLNKKKQAKYDGPWMTKLNTLAEECKVDITQLHNFDTSVREPFLTELIDNIETRFADTDAMDNLAVLDTSLLAEVPGTYAITEIDDLATHFQIDNDILLNEWSSFIDIIRDKGCNERSIMACLKFLLSEKLGLSALFPNIIHLMSTAAVLPLSTAEVERVFSQVKMVKWELRNRLKQETLNFILHVKLNCNKQCFEHLWGVCDIDDCCFGALYLGDIGRVDEKKLCIDGGSAGGYTTLACLTFKNVFKAGASHYGIGDLEALAGDTHKFESRYLDNLIAPYSGDGIKIYKERSPINYVEKLDCPIALFQGDEDKIVPPNQAEMMYKAVKEKGIPTMHVLFKGEQHGFRKAENIQTALDGEFYFFSKVFGFKAADNDIKLPIANLK</sequence>
<dbReference type="InterPro" id="IPR012337">
    <property type="entry name" value="RNaseH-like_sf"/>
</dbReference>
<evidence type="ECO:0000259" key="2">
    <source>
        <dbReference type="Pfam" id="PF00326"/>
    </source>
</evidence>
<accession>A0A6J8BAH9</accession>
<dbReference type="InterPro" id="IPR008906">
    <property type="entry name" value="HATC_C_dom"/>
</dbReference>
<evidence type="ECO:0000256" key="1">
    <source>
        <dbReference type="SAM" id="MobiDB-lite"/>
    </source>
</evidence>
<dbReference type="SUPFAM" id="SSF53474">
    <property type="entry name" value="alpha/beta-Hydrolases"/>
    <property type="match status" value="2"/>
</dbReference>
<feature type="region of interest" description="Disordered" evidence="1">
    <location>
        <begin position="419"/>
        <end position="463"/>
    </location>
</feature>